<evidence type="ECO:0000256" key="5">
    <source>
        <dbReference type="SAM" id="MobiDB-lite"/>
    </source>
</evidence>
<feature type="compositionally biased region" description="Polar residues" evidence="5">
    <location>
        <begin position="608"/>
        <end position="619"/>
    </location>
</feature>
<protein>
    <submittedName>
        <fullName evidence="8">YSIRK-type signal peptide-containing protein</fullName>
    </submittedName>
</protein>
<name>A0AAW8WR37_9LACO</name>
<dbReference type="Proteomes" id="UP001253287">
    <property type="component" value="Unassembled WGS sequence"/>
</dbReference>
<evidence type="ECO:0000256" key="3">
    <source>
        <dbReference type="ARBA" id="ARBA00022729"/>
    </source>
</evidence>
<feature type="compositionally biased region" description="Polar residues" evidence="5">
    <location>
        <begin position="122"/>
        <end position="137"/>
    </location>
</feature>
<organism evidence="8 9">
    <name type="scientific">Lactobacillus crispatus</name>
    <dbReference type="NCBI Taxonomy" id="47770"/>
    <lineage>
        <taxon>Bacteria</taxon>
        <taxon>Bacillati</taxon>
        <taxon>Bacillota</taxon>
        <taxon>Bacilli</taxon>
        <taxon>Lactobacillales</taxon>
        <taxon>Lactobacillaceae</taxon>
        <taxon>Lactobacillus</taxon>
    </lineage>
</organism>
<feature type="region of interest" description="Disordered" evidence="5">
    <location>
        <begin position="712"/>
        <end position="735"/>
    </location>
</feature>
<keyword evidence="3" id="KW-0732">Signal</keyword>
<feature type="compositionally biased region" description="Low complexity" evidence="5">
    <location>
        <begin position="620"/>
        <end position="661"/>
    </location>
</feature>
<feature type="region of interest" description="Disordered" evidence="5">
    <location>
        <begin position="43"/>
        <end position="162"/>
    </location>
</feature>
<keyword evidence="2" id="KW-0964">Secreted</keyword>
<comment type="caution">
    <text evidence="8">The sequence shown here is derived from an EMBL/GenBank/DDBJ whole genome shotgun (WGS) entry which is preliminary data.</text>
</comment>
<dbReference type="Pfam" id="PF17966">
    <property type="entry name" value="Muc_B2"/>
    <property type="match status" value="1"/>
</dbReference>
<evidence type="ECO:0000313" key="8">
    <source>
        <dbReference type="EMBL" id="MDT9609966.1"/>
    </source>
</evidence>
<dbReference type="NCBIfam" id="TIGR01168">
    <property type="entry name" value="YSIRK_signal"/>
    <property type="match status" value="1"/>
</dbReference>
<dbReference type="NCBIfam" id="TIGR01167">
    <property type="entry name" value="LPXTG_anchor"/>
    <property type="match status" value="1"/>
</dbReference>
<accession>A0AAW8WR37</accession>
<proteinExistence type="predicted"/>
<evidence type="ECO:0000259" key="6">
    <source>
        <dbReference type="Pfam" id="PF00746"/>
    </source>
</evidence>
<feature type="domain" description="Mub B2-like" evidence="7">
    <location>
        <begin position="472"/>
        <end position="515"/>
    </location>
</feature>
<dbReference type="InterPro" id="IPR019931">
    <property type="entry name" value="LPXTG_anchor"/>
</dbReference>
<reference evidence="8" key="1">
    <citation type="submission" date="2023-08" db="EMBL/GenBank/DDBJ databases">
        <title>Lactobacillus from the Female Urinary Tract.</title>
        <authorList>
            <person name="Stegman N."/>
            <person name="Jackson B."/>
            <person name="Steiling M."/>
            <person name="Sedano C."/>
            <person name="Wolfe A."/>
            <person name="Putonti C."/>
        </authorList>
    </citation>
    <scope>NUCLEOTIDE SEQUENCE</scope>
    <source>
        <strain evidence="8">UMB5661</strain>
    </source>
</reference>
<feature type="region of interest" description="Disordered" evidence="5">
    <location>
        <begin position="597"/>
        <end position="677"/>
    </location>
</feature>
<dbReference type="Pfam" id="PF00746">
    <property type="entry name" value="Gram_pos_anchor"/>
    <property type="match status" value="1"/>
</dbReference>
<feature type="compositionally biased region" description="Polar residues" evidence="5">
    <location>
        <begin position="52"/>
        <end position="85"/>
    </location>
</feature>
<dbReference type="InterPro" id="IPR005877">
    <property type="entry name" value="YSIRK_signal_dom"/>
</dbReference>
<feature type="compositionally biased region" description="Polar residues" evidence="5">
    <location>
        <begin position="662"/>
        <end position="672"/>
    </location>
</feature>
<dbReference type="AlphaFoldDB" id="A0AAW8WR37"/>
<evidence type="ECO:0000256" key="1">
    <source>
        <dbReference type="ARBA" id="ARBA00022512"/>
    </source>
</evidence>
<evidence type="ECO:0000259" key="7">
    <source>
        <dbReference type="Pfam" id="PF17966"/>
    </source>
</evidence>
<dbReference type="Gene3D" id="2.60.40.4300">
    <property type="match status" value="1"/>
</dbReference>
<keyword evidence="1" id="KW-0134">Cell wall</keyword>
<sequence length="764" mass="84325">MKHKNDLEFNAKLNGKQKFALRKLTVGLTTVMLGTTFALTSQTAHADETKNGESQTTELVKTKNSTNSGKDSDTNNVVAKPNISTVKADKSKQSNDEQTLDLNKKKQVNSKVELADQKQEKPASQTKTPLVSTGTKSNSDKDDHQNSNITSTVETESRSIQEKVDYVYGNGPHKGEEVYSYPSSNSNKLTFSRNRTHYHNNDTGADTYSKWSDWDYNTSVKSLPDIALPQKARGLDDNHIYKYHVDPDLSHYQETINGQNISANDPLKINFDTKKIYGKIIDPKDVSTVIPENGAVIQVTVPYLLKENITIHYIDEDSKKEIGTKFTTHHDGTKHAPGTTIDNPVGQEVTALTKQNYVLDTDATNGSKNVNVDHVLMLNGKYKNLDTRYDNFEQHFKINGVDYENTLNSKKLTFDNDENPQDQILYVYFTHATKPIQQQAIIRENIKGYYENGPKMTPFYGMDNPDALVDSADQTNTPDITITLQFNRTGTQDLVNGTTSWNNWTANHVTLPAIPFNNTLIKDKIADNYYLDKNGVIHVAYSNYFGGHYLPTSNHGISSLSFNLKNDTDWLDEIVHKEADGKSIATINVWVPYRTDQENGNEYIPPYSDNSNTSYTPDQSSTPSITPSVPVVPSAPSNEPNEPSTSTQSSTTNGSESSTKTQGNNGYKNTSNNKDDVIENASPVASHITNGVAMPNTTEASSVVVHVPNEIDTPSAGTELEPNENDELPQTGDSVDSSVTAVGLGIATLGSILGLAGARKKVRF</sequence>
<evidence type="ECO:0000256" key="2">
    <source>
        <dbReference type="ARBA" id="ARBA00022525"/>
    </source>
</evidence>
<dbReference type="RefSeq" id="WP_118992427.1">
    <property type="nucleotide sequence ID" value="NZ_JAAUWJ010000095.1"/>
</dbReference>
<evidence type="ECO:0000256" key="4">
    <source>
        <dbReference type="ARBA" id="ARBA00023088"/>
    </source>
</evidence>
<feature type="domain" description="Gram-positive cocci surface proteins LPxTG" evidence="6">
    <location>
        <begin position="723"/>
        <end position="761"/>
    </location>
</feature>
<dbReference type="InterPro" id="IPR041495">
    <property type="entry name" value="Mub_B2"/>
</dbReference>
<evidence type="ECO:0000313" key="9">
    <source>
        <dbReference type="Proteomes" id="UP001253287"/>
    </source>
</evidence>
<keyword evidence="4" id="KW-0572">Peptidoglycan-anchor</keyword>
<gene>
    <name evidence="8" type="ORF">RON39_07485</name>
</gene>
<dbReference type="EMBL" id="JAVTXN010000037">
    <property type="protein sequence ID" value="MDT9609966.1"/>
    <property type="molecule type" value="Genomic_DNA"/>
</dbReference>